<reference evidence="1 2" key="1">
    <citation type="journal article" date="2013" name="BMC Genomics">
        <title>Comparative genomics of parasitic silkworm microsporidia reveal an association between genome expansion and host adaptation.</title>
        <authorList>
            <person name="Pan G."/>
            <person name="Xu J."/>
            <person name="Li T."/>
            <person name="Xia Q."/>
            <person name="Liu S.L."/>
            <person name="Zhang G."/>
            <person name="Li S."/>
            <person name="Li C."/>
            <person name="Liu H."/>
            <person name="Yang L."/>
            <person name="Liu T."/>
            <person name="Zhang X."/>
            <person name="Wu Z."/>
            <person name="Fan W."/>
            <person name="Dang X."/>
            <person name="Xiang H."/>
            <person name="Tao M."/>
            <person name="Li Y."/>
            <person name="Hu J."/>
            <person name="Li Z."/>
            <person name="Lin L."/>
            <person name="Luo J."/>
            <person name="Geng L."/>
            <person name="Wang L."/>
            <person name="Long M."/>
            <person name="Wan Y."/>
            <person name="He N."/>
            <person name="Zhang Z."/>
            <person name="Lu C."/>
            <person name="Keeling P.J."/>
            <person name="Wang J."/>
            <person name="Xiang Z."/>
            <person name="Zhou Z."/>
        </authorList>
    </citation>
    <scope>NUCLEOTIDE SEQUENCE [LARGE SCALE GENOMIC DNA]</scope>
    <source>
        <strain evidence="2">CQ1 / CVCC 102059</strain>
    </source>
</reference>
<evidence type="ECO:0000313" key="2">
    <source>
        <dbReference type="Proteomes" id="UP000016927"/>
    </source>
</evidence>
<sequence length="121" mass="13740">MQNKKFLPIIKVGGRRVVKKNNPTRGNLEKLKKILDENKTTFTKSAIDELVIERGSKLYKYKSNIKIVLDSNNKPIGVLLSGIPEVKNKLIFDIPEDFEGVVEDLNKKNEQSELEKAMGID</sequence>
<gene>
    <name evidence="1" type="ORF">NBO_6g0100</name>
</gene>
<proteinExistence type="predicted"/>
<dbReference type="EMBL" id="KB908914">
    <property type="protein sequence ID" value="EOB15350.1"/>
    <property type="molecule type" value="Genomic_DNA"/>
</dbReference>
<accession>R0MMB6</accession>
<dbReference type="VEuPathDB" id="MicrosporidiaDB:NBO_6g0100"/>
<dbReference type="Proteomes" id="UP000016927">
    <property type="component" value="Unassembled WGS sequence"/>
</dbReference>
<dbReference type="AlphaFoldDB" id="R0MMB6"/>
<dbReference type="OrthoDB" id="2194393at2759"/>
<evidence type="ECO:0000313" key="1">
    <source>
        <dbReference type="EMBL" id="EOB15350.1"/>
    </source>
</evidence>
<dbReference type="HOGENOM" id="CLU_2038721_0_0_1"/>
<keyword evidence="2" id="KW-1185">Reference proteome</keyword>
<name>R0MMB6_NOSB1</name>
<organism evidence="1 2">
    <name type="scientific">Nosema bombycis (strain CQ1 / CVCC 102059)</name>
    <name type="common">Microsporidian parasite</name>
    <name type="synonym">Pebrine of silkworm</name>
    <dbReference type="NCBI Taxonomy" id="578461"/>
    <lineage>
        <taxon>Eukaryota</taxon>
        <taxon>Fungi</taxon>
        <taxon>Fungi incertae sedis</taxon>
        <taxon>Microsporidia</taxon>
        <taxon>Nosematidae</taxon>
        <taxon>Nosema</taxon>
    </lineage>
</organism>
<protein>
    <submittedName>
        <fullName evidence="1">Uncharacterized protein</fullName>
    </submittedName>
</protein>